<feature type="domain" description="GGDEF" evidence="4">
    <location>
        <begin position="245"/>
        <end position="382"/>
    </location>
</feature>
<protein>
    <recommendedName>
        <fullName evidence="1">diguanylate cyclase</fullName>
        <ecNumber evidence="1">2.7.7.65</ecNumber>
    </recommendedName>
</protein>
<sequence length="392" mass="44790">MRQNSFYLFAPLGLIGLILVFLLFVTMRLEKNIEAKIFEIATSDIFSITHNSAHSIESLLKGSEDYVQSVKKYASIQQKIEEHLNVLLTSHVKYAYLLYRDERGIFRFLGDASLNEEKSFIDQKFDVDSPEWLTIYSTKEPLIIHHTLLHQLSLSYLVPILHNNRVELILAIDFSINKIQEINRIIQTIQNGIFGMMGVIILVLLFIGIQTKRFSSINQSAFIDKLTNVYNRNYLQKYEKLINLNEYIIAALDIDYFKKINDTYGHDAGDKILTQIAHILLQTIREGDSVIRYGGEEFLILAKVDKKSNYAASFAVIERVFHAIQTAEFFISDTKSISVSVSIGVNLLAHQAQNFQEAFKQADIALYTAKNSGRNCIKCYTNADDTSTKTPF</sequence>
<dbReference type="Proteomes" id="UP000002222">
    <property type="component" value="Chromosome"/>
</dbReference>
<evidence type="ECO:0000256" key="1">
    <source>
        <dbReference type="ARBA" id="ARBA00012528"/>
    </source>
</evidence>
<reference evidence="6" key="1">
    <citation type="submission" date="2009-11" db="EMBL/GenBank/DDBJ databases">
        <title>The complete genome of Sulfurospirillum deleyianum DSM 6946.</title>
        <authorList>
            <consortium name="US DOE Joint Genome Institute (JGI-PGF)"/>
            <person name="Lucas S."/>
            <person name="Copeland A."/>
            <person name="Lapidus A."/>
            <person name="Glavina del Rio T."/>
            <person name="Dalin E."/>
            <person name="Tice H."/>
            <person name="Bruce D."/>
            <person name="Goodwin L."/>
            <person name="Pitluck S."/>
            <person name="Kyrpides N."/>
            <person name="Mavromatis K."/>
            <person name="Ivanova N."/>
            <person name="Ovchinnikova G."/>
            <person name="Munk A.C."/>
            <person name="Lu M."/>
            <person name="Brettin T."/>
            <person name="Detter J.C."/>
            <person name="Han C."/>
            <person name="Tapia R."/>
            <person name="Larimer F."/>
            <person name="Land M."/>
            <person name="Hauser L."/>
            <person name="Markowitz V."/>
            <person name="Cheng J.F."/>
            <person name="Hugenholtz P."/>
            <person name="Woyke T."/>
            <person name="Wu D."/>
            <person name="Aumann P."/>
            <person name="Schneider S."/>
            <person name="Lang E."/>
            <person name="Spring S."/>
            <person name="Klenk H.P."/>
            <person name="Eisen J.A."/>
        </authorList>
    </citation>
    <scope>NUCLEOTIDE SEQUENCE [LARGE SCALE GENOMIC DNA]</scope>
    <source>
        <strain evidence="6">ATCC 51133 / DSM 6946 / 5175</strain>
    </source>
</reference>
<dbReference type="SMART" id="SM00267">
    <property type="entry name" value="GGDEF"/>
    <property type="match status" value="1"/>
</dbReference>
<dbReference type="AlphaFoldDB" id="D1AZI5"/>
<dbReference type="InterPro" id="IPR043128">
    <property type="entry name" value="Rev_trsase/Diguanyl_cyclase"/>
</dbReference>
<keyword evidence="3" id="KW-0812">Transmembrane</keyword>
<keyword evidence="3" id="KW-1133">Transmembrane helix</keyword>
<dbReference type="HOGENOM" id="CLU_703834_0_0_7"/>
<dbReference type="Pfam" id="PF00990">
    <property type="entry name" value="GGDEF"/>
    <property type="match status" value="1"/>
</dbReference>
<dbReference type="STRING" id="525898.Sdel_0415"/>
<organism evidence="5 6">
    <name type="scientific">Sulfurospirillum deleyianum (strain ATCC 51133 / DSM 6946 / 5175)</name>
    <dbReference type="NCBI Taxonomy" id="525898"/>
    <lineage>
        <taxon>Bacteria</taxon>
        <taxon>Pseudomonadati</taxon>
        <taxon>Campylobacterota</taxon>
        <taxon>Epsilonproteobacteria</taxon>
        <taxon>Campylobacterales</taxon>
        <taxon>Sulfurospirillaceae</taxon>
        <taxon>Sulfurospirillum</taxon>
    </lineage>
</organism>
<dbReference type="SUPFAM" id="SSF55073">
    <property type="entry name" value="Nucleotide cyclase"/>
    <property type="match status" value="1"/>
</dbReference>
<dbReference type="InterPro" id="IPR029787">
    <property type="entry name" value="Nucleotide_cyclase"/>
</dbReference>
<evidence type="ECO:0000313" key="5">
    <source>
        <dbReference type="EMBL" id="ACZ11452.1"/>
    </source>
</evidence>
<dbReference type="CDD" id="cd01949">
    <property type="entry name" value="GGDEF"/>
    <property type="match status" value="1"/>
</dbReference>
<dbReference type="PANTHER" id="PTHR45138">
    <property type="entry name" value="REGULATORY COMPONENTS OF SENSORY TRANSDUCTION SYSTEM"/>
    <property type="match status" value="1"/>
</dbReference>
<evidence type="ECO:0000259" key="4">
    <source>
        <dbReference type="PROSITE" id="PS50887"/>
    </source>
</evidence>
<dbReference type="InterPro" id="IPR000160">
    <property type="entry name" value="GGDEF_dom"/>
</dbReference>
<comment type="catalytic activity">
    <reaction evidence="2">
        <text>2 GTP = 3',3'-c-di-GMP + 2 diphosphate</text>
        <dbReference type="Rhea" id="RHEA:24898"/>
        <dbReference type="ChEBI" id="CHEBI:33019"/>
        <dbReference type="ChEBI" id="CHEBI:37565"/>
        <dbReference type="ChEBI" id="CHEBI:58805"/>
        <dbReference type="EC" id="2.7.7.65"/>
    </reaction>
</comment>
<dbReference type="GO" id="GO:0005886">
    <property type="term" value="C:plasma membrane"/>
    <property type="evidence" value="ECO:0007669"/>
    <property type="project" value="TreeGrafter"/>
</dbReference>
<dbReference type="RefSeq" id="WP_012856218.1">
    <property type="nucleotide sequence ID" value="NC_013512.1"/>
</dbReference>
<dbReference type="EMBL" id="CP001816">
    <property type="protein sequence ID" value="ACZ11452.1"/>
    <property type="molecule type" value="Genomic_DNA"/>
</dbReference>
<feature type="transmembrane region" description="Helical" evidence="3">
    <location>
        <begin position="6"/>
        <end position="26"/>
    </location>
</feature>
<dbReference type="FunFam" id="3.30.70.270:FF:000001">
    <property type="entry name" value="Diguanylate cyclase domain protein"/>
    <property type="match status" value="1"/>
</dbReference>
<dbReference type="PROSITE" id="PS50887">
    <property type="entry name" value="GGDEF"/>
    <property type="match status" value="1"/>
</dbReference>
<evidence type="ECO:0000256" key="3">
    <source>
        <dbReference type="SAM" id="Phobius"/>
    </source>
</evidence>
<dbReference type="OrthoDB" id="9790732at2"/>
<accession>D1AZI5</accession>
<evidence type="ECO:0000313" key="6">
    <source>
        <dbReference type="Proteomes" id="UP000002222"/>
    </source>
</evidence>
<name>D1AZI5_SULD5</name>
<dbReference type="KEGG" id="sdl:Sdel_0415"/>
<keyword evidence="6" id="KW-1185">Reference proteome</keyword>
<dbReference type="GO" id="GO:1902201">
    <property type="term" value="P:negative regulation of bacterial-type flagellum-dependent cell motility"/>
    <property type="evidence" value="ECO:0007669"/>
    <property type="project" value="TreeGrafter"/>
</dbReference>
<dbReference type="eggNOG" id="COG3706">
    <property type="taxonomic scope" value="Bacteria"/>
</dbReference>
<dbReference type="PANTHER" id="PTHR45138:SF9">
    <property type="entry name" value="DIGUANYLATE CYCLASE DGCM-RELATED"/>
    <property type="match status" value="1"/>
</dbReference>
<gene>
    <name evidence="5" type="ordered locus">Sdel_0415</name>
</gene>
<dbReference type="EC" id="2.7.7.65" evidence="1"/>
<keyword evidence="3" id="KW-0472">Membrane</keyword>
<dbReference type="GO" id="GO:0043709">
    <property type="term" value="P:cell adhesion involved in single-species biofilm formation"/>
    <property type="evidence" value="ECO:0007669"/>
    <property type="project" value="TreeGrafter"/>
</dbReference>
<evidence type="ECO:0000256" key="2">
    <source>
        <dbReference type="ARBA" id="ARBA00034247"/>
    </source>
</evidence>
<feature type="transmembrane region" description="Helical" evidence="3">
    <location>
        <begin position="188"/>
        <end position="209"/>
    </location>
</feature>
<reference evidence="5 6" key="2">
    <citation type="journal article" date="2010" name="Stand. Genomic Sci.">
        <title>Complete genome sequence of Sulfurospirillum deleyianum type strain (5175).</title>
        <authorList>
            <person name="Sikorski J."/>
            <person name="Lapidus A."/>
            <person name="Copeland A."/>
            <person name="Glavina Del Rio T."/>
            <person name="Nolan M."/>
            <person name="Lucas S."/>
            <person name="Chen F."/>
            <person name="Tice H."/>
            <person name="Cheng J.F."/>
            <person name="Saunders E."/>
            <person name="Bruce D."/>
            <person name="Goodwin L."/>
            <person name="Pitluck S."/>
            <person name="Ovchinnikova G."/>
            <person name="Pati A."/>
            <person name="Ivanova N."/>
            <person name="Mavromatis K."/>
            <person name="Chen A."/>
            <person name="Palaniappan K."/>
            <person name="Chain P."/>
            <person name="Land M."/>
            <person name="Hauser L."/>
            <person name="Chang Y.J."/>
            <person name="Jeffries C.D."/>
            <person name="Brettin T."/>
            <person name="Detter J.C."/>
            <person name="Han C."/>
            <person name="Rohde M."/>
            <person name="Lang E."/>
            <person name="Spring S."/>
            <person name="Goker M."/>
            <person name="Bristow J."/>
            <person name="Eisen J.A."/>
            <person name="Markowitz V."/>
            <person name="Hugenholtz P."/>
            <person name="Kyrpides N.C."/>
            <person name="Klenk H.P."/>
        </authorList>
    </citation>
    <scope>NUCLEOTIDE SEQUENCE [LARGE SCALE GENOMIC DNA]</scope>
    <source>
        <strain evidence="6">ATCC 51133 / DSM 6946 / 5175</strain>
    </source>
</reference>
<dbReference type="InterPro" id="IPR050469">
    <property type="entry name" value="Diguanylate_Cyclase"/>
</dbReference>
<dbReference type="GO" id="GO:0052621">
    <property type="term" value="F:diguanylate cyclase activity"/>
    <property type="evidence" value="ECO:0007669"/>
    <property type="project" value="UniProtKB-EC"/>
</dbReference>
<proteinExistence type="predicted"/>
<dbReference type="NCBIfam" id="TIGR00254">
    <property type="entry name" value="GGDEF"/>
    <property type="match status" value="1"/>
</dbReference>
<dbReference type="Gene3D" id="3.30.70.270">
    <property type="match status" value="1"/>
</dbReference>